<organism evidence="8 9">
    <name type="scientific">Bifidobacterium thermacidophilum subsp. thermacidophilum</name>
    <dbReference type="NCBI Taxonomy" id="79262"/>
    <lineage>
        <taxon>Bacteria</taxon>
        <taxon>Bacillati</taxon>
        <taxon>Actinomycetota</taxon>
        <taxon>Actinomycetes</taxon>
        <taxon>Bifidobacteriales</taxon>
        <taxon>Bifidobacteriaceae</taxon>
        <taxon>Bifidobacterium</taxon>
    </lineage>
</organism>
<comment type="caution">
    <text evidence="8">The sequence shown here is derived from an EMBL/GenBank/DDBJ whole genome shotgun (WGS) entry which is preliminary data.</text>
</comment>
<dbReference type="Pfam" id="PF06271">
    <property type="entry name" value="RDD"/>
    <property type="match status" value="1"/>
</dbReference>
<comment type="subcellular location">
    <subcellularLocation>
        <location evidence="1">Cell membrane</location>
        <topology evidence="1">Multi-pass membrane protein</topology>
    </subcellularLocation>
</comment>
<dbReference type="InterPro" id="IPR010432">
    <property type="entry name" value="RDD"/>
</dbReference>
<keyword evidence="4 6" id="KW-1133">Transmembrane helix</keyword>
<dbReference type="PANTHER" id="PTHR36115:SF6">
    <property type="entry name" value="PROLINE-RICH ANTIGEN HOMOLOG"/>
    <property type="match status" value="1"/>
</dbReference>
<evidence type="ECO:0000313" key="9">
    <source>
        <dbReference type="Proteomes" id="UP000029003"/>
    </source>
</evidence>
<name>A0A087EAQ8_9BIFI</name>
<keyword evidence="2" id="KW-1003">Cell membrane</keyword>
<dbReference type="AlphaFoldDB" id="A0A087EAQ8"/>
<dbReference type="PANTHER" id="PTHR36115">
    <property type="entry name" value="PROLINE-RICH ANTIGEN HOMOLOG-RELATED"/>
    <property type="match status" value="1"/>
</dbReference>
<evidence type="ECO:0000256" key="1">
    <source>
        <dbReference type="ARBA" id="ARBA00004651"/>
    </source>
</evidence>
<reference evidence="8 9" key="1">
    <citation type="submission" date="2014-03" db="EMBL/GenBank/DDBJ databases">
        <title>Genomics of Bifidobacteria.</title>
        <authorList>
            <person name="Ventura M."/>
            <person name="Milani C."/>
            <person name="Lugli G.A."/>
        </authorList>
    </citation>
    <scope>NUCLEOTIDE SEQUENCE [LARGE SCALE GENOMIC DNA]</scope>
    <source>
        <strain evidence="8 9">LMG 21395</strain>
    </source>
</reference>
<feature type="transmembrane region" description="Helical" evidence="6">
    <location>
        <begin position="43"/>
        <end position="61"/>
    </location>
</feature>
<keyword evidence="5 6" id="KW-0472">Membrane</keyword>
<proteinExistence type="predicted"/>
<dbReference type="Proteomes" id="UP000029003">
    <property type="component" value="Unassembled WGS sequence"/>
</dbReference>
<evidence type="ECO:0000256" key="2">
    <source>
        <dbReference type="ARBA" id="ARBA00022475"/>
    </source>
</evidence>
<evidence type="ECO:0000256" key="6">
    <source>
        <dbReference type="SAM" id="Phobius"/>
    </source>
</evidence>
<feature type="transmembrane region" description="Helical" evidence="6">
    <location>
        <begin position="12"/>
        <end position="31"/>
    </location>
</feature>
<dbReference type="GO" id="GO:0005886">
    <property type="term" value="C:plasma membrane"/>
    <property type="evidence" value="ECO:0007669"/>
    <property type="project" value="UniProtKB-SubCell"/>
</dbReference>
<dbReference type="RefSeq" id="WP_029576984.1">
    <property type="nucleotide sequence ID" value="NZ_JGZT01000001.1"/>
</dbReference>
<dbReference type="OrthoDB" id="9793824at2"/>
<evidence type="ECO:0000256" key="3">
    <source>
        <dbReference type="ARBA" id="ARBA00022692"/>
    </source>
</evidence>
<feature type="domain" description="RDD" evidence="7">
    <location>
        <begin position="5"/>
        <end position="124"/>
    </location>
</feature>
<evidence type="ECO:0000313" key="8">
    <source>
        <dbReference type="EMBL" id="KFJ04859.1"/>
    </source>
</evidence>
<keyword evidence="3 6" id="KW-0812">Transmembrane</keyword>
<dbReference type="EMBL" id="JGZT01000001">
    <property type="protein sequence ID" value="KFJ04859.1"/>
    <property type="molecule type" value="Genomic_DNA"/>
</dbReference>
<sequence>MFTLWLRRAAAYILRIVLPASLLSQLIGTLLFGKSSPGGAAETWIGCASLLVAGVISALSTRNGQSWAHQLLRLQVLDQESGAPISALRMGLRELAHLADFASLCIGFLWPLLDSQRQTFADKIVSTVVVSVDRPQ</sequence>
<evidence type="ECO:0000256" key="4">
    <source>
        <dbReference type="ARBA" id="ARBA00022989"/>
    </source>
</evidence>
<dbReference type="InterPro" id="IPR051791">
    <property type="entry name" value="Pra-immunoreactive"/>
</dbReference>
<accession>A0A087EAQ8</accession>
<evidence type="ECO:0000256" key="5">
    <source>
        <dbReference type="ARBA" id="ARBA00023136"/>
    </source>
</evidence>
<evidence type="ECO:0000259" key="7">
    <source>
        <dbReference type="Pfam" id="PF06271"/>
    </source>
</evidence>
<gene>
    <name evidence="8" type="ORF">THER5_1665</name>
</gene>
<protein>
    <submittedName>
        <fullName evidence="8">RDD domain containing protein</fullName>
    </submittedName>
</protein>